<keyword evidence="2" id="KW-0812">Transmembrane</keyword>
<protein>
    <submittedName>
        <fullName evidence="3">12797_t:CDS:1</fullName>
    </submittedName>
</protein>
<evidence type="ECO:0000256" key="2">
    <source>
        <dbReference type="SAM" id="Phobius"/>
    </source>
</evidence>
<dbReference type="Proteomes" id="UP000789342">
    <property type="component" value="Unassembled WGS sequence"/>
</dbReference>
<keyword evidence="2" id="KW-1133">Transmembrane helix</keyword>
<evidence type="ECO:0000256" key="1">
    <source>
        <dbReference type="SAM" id="MobiDB-lite"/>
    </source>
</evidence>
<evidence type="ECO:0000313" key="3">
    <source>
        <dbReference type="EMBL" id="CAG8666877.1"/>
    </source>
</evidence>
<feature type="region of interest" description="Disordered" evidence="1">
    <location>
        <begin position="1"/>
        <end position="20"/>
    </location>
</feature>
<dbReference type="OrthoDB" id="2318109at2759"/>
<evidence type="ECO:0000313" key="4">
    <source>
        <dbReference type="Proteomes" id="UP000789342"/>
    </source>
</evidence>
<reference evidence="3" key="1">
    <citation type="submission" date="2021-06" db="EMBL/GenBank/DDBJ databases">
        <authorList>
            <person name="Kallberg Y."/>
            <person name="Tangrot J."/>
            <person name="Rosling A."/>
        </authorList>
    </citation>
    <scope>NUCLEOTIDE SEQUENCE</scope>
    <source>
        <strain evidence="3">CL551</strain>
    </source>
</reference>
<feature type="compositionally biased region" description="Low complexity" evidence="1">
    <location>
        <begin position="49"/>
        <end position="66"/>
    </location>
</feature>
<feature type="compositionally biased region" description="Pro residues" evidence="1">
    <location>
        <begin position="1"/>
        <end position="11"/>
    </location>
</feature>
<proteinExistence type="predicted"/>
<feature type="transmembrane region" description="Helical" evidence="2">
    <location>
        <begin position="107"/>
        <end position="129"/>
    </location>
</feature>
<keyword evidence="2" id="KW-0472">Membrane</keyword>
<gene>
    <name evidence="3" type="ORF">AMORRO_LOCUS10657</name>
</gene>
<keyword evidence="4" id="KW-1185">Reference proteome</keyword>
<feature type="region of interest" description="Disordered" evidence="1">
    <location>
        <begin position="49"/>
        <end position="74"/>
    </location>
</feature>
<accession>A0A9N9HB48</accession>
<organism evidence="3 4">
    <name type="scientific">Acaulospora morrowiae</name>
    <dbReference type="NCBI Taxonomy" id="94023"/>
    <lineage>
        <taxon>Eukaryota</taxon>
        <taxon>Fungi</taxon>
        <taxon>Fungi incertae sedis</taxon>
        <taxon>Mucoromycota</taxon>
        <taxon>Glomeromycotina</taxon>
        <taxon>Glomeromycetes</taxon>
        <taxon>Diversisporales</taxon>
        <taxon>Acaulosporaceae</taxon>
        <taxon>Acaulospora</taxon>
    </lineage>
</organism>
<name>A0A9N9HB48_9GLOM</name>
<dbReference type="EMBL" id="CAJVPV010012028">
    <property type="protein sequence ID" value="CAG8666877.1"/>
    <property type="molecule type" value="Genomic_DNA"/>
</dbReference>
<sequence>MSPRTNSPPPSSFGSYDDMDYTDCRPGTSFRSSAFGQASHNNHQFYSVSPAQPSSSISTAATTTSVRNNLKREKTSPKGLASVLHFPLNIPRRLLSSTLVQVTSLTVIYLFCITTVCFIFCTSYVLTFYDDTRRVFRTSRVWAQVKNGVRDRISMLGDDWEEFFQKYFDGVDVNRNGHLGGKTK</sequence>
<dbReference type="AlphaFoldDB" id="A0A9N9HB48"/>
<comment type="caution">
    <text evidence="3">The sequence shown here is derived from an EMBL/GenBank/DDBJ whole genome shotgun (WGS) entry which is preliminary data.</text>
</comment>